<feature type="transmembrane region" description="Helical" evidence="5">
    <location>
        <begin position="263"/>
        <end position="282"/>
    </location>
</feature>
<feature type="transmembrane region" description="Helical" evidence="5">
    <location>
        <begin position="389"/>
        <end position="409"/>
    </location>
</feature>
<dbReference type="PANTHER" id="PTHR47704">
    <property type="entry name" value="POTASSIUM TRANSPORTER KIMA"/>
    <property type="match status" value="1"/>
</dbReference>
<dbReference type="InterPro" id="IPR002293">
    <property type="entry name" value="AA/rel_permease1"/>
</dbReference>
<sequence length="620" mass="67192">MALSPSALKRFLIGKPIASSQDQHHRLSKKIALPVFASDAISSTAYATEEILIVFLSLAAVGLSAFDNLVPISILVIFLLIIVVSSYRQTIYAYPNGGGSYIVARENLGKHPSLVAGASMLVDYILTVAVSVSAGVAAIISAFSNLAPHRVTLCVGFIAIVTLANLRGLKESGALFAPPTYLYIVSLASLIIVGLYKVYFKDLGPIDHSGEVAQELLSGQKTLTIFFFLKAFSSGAVALTGIEAVADGVPAFEKPEAKNASKTLMWMAVVLGTSFLGLSVLAQKLQPLKDHEGNIKVTVLAQMAEQVYGGRNIFFYITQFATFGILILAANTAYADFPRLSSIIAKDNYLPRQLANRGDRLVFSNGVIFLGIAASGLVIAFGGLVNALIPLYAVGVFTGFTLSQFGMLVRHRKLKEPGWQIRAFFSGVGSITTLFVAGIVVFVKFADGAWIPAVIIPSMMLIFVTINRHYVRVRSFLKIEEGYVAPRHTHLVVVLVGSVNKGVLQAVKYAESLRPDRLLALSVVGSPEARAKLDADWAKHNMTVDLEMINDEFRDITDSVMTRINQLDDEASDDIITVIIPEFVTSLRSQWLHNQSALSIKARLLYRPNTVVTSVPIVIK</sequence>
<evidence type="ECO:0000313" key="6">
    <source>
        <dbReference type="EMBL" id="CAB4751734.1"/>
    </source>
</evidence>
<feature type="transmembrane region" description="Helical" evidence="5">
    <location>
        <begin position="361"/>
        <end position="383"/>
    </location>
</feature>
<keyword evidence="3 5" id="KW-1133">Transmembrane helix</keyword>
<feature type="transmembrane region" description="Helical" evidence="5">
    <location>
        <begin position="421"/>
        <end position="443"/>
    </location>
</feature>
<name>A0A6J6TYB1_9ZZZZ</name>
<accession>A0A6J6TYB1</accession>
<feature type="transmembrane region" description="Helical" evidence="5">
    <location>
        <begin position="313"/>
        <end position="334"/>
    </location>
</feature>
<dbReference type="GO" id="GO:0022857">
    <property type="term" value="F:transmembrane transporter activity"/>
    <property type="evidence" value="ECO:0007669"/>
    <property type="project" value="InterPro"/>
</dbReference>
<feature type="transmembrane region" description="Helical" evidence="5">
    <location>
        <begin position="149"/>
        <end position="169"/>
    </location>
</feature>
<comment type="subcellular location">
    <subcellularLocation>
        <location evidence="1">Membrane</location>
        <topology evidence="1">Multi-pass membrane protein</topology>
    </subcellularLocation>
</comment>
<feature type="transmembrane region" description="Helical" evidence="5">
    <location>
        <begin position="449"/>
        <end position="466"/>
    </location>
</feature>
<proteinExistence type="predicted"/>
<keyword evidence="2 5" id="KW-0812">Transmembrane</keyword>
<dbReference type="InterPro" id="IPR053153">
    <property type="entry name" value="APC_K+_Transporter"/>
</dbReference>
<reference evidence="6" key="1">
    <citation type="submission" date="2020-05" db="EMBL/GenBank/DDBJ databases">
        <authorList>
            <person name="Chiriac C."/>
            <person name="Salcher M."/>
            <person name="Ghai R."/>
            <person name="Kavagutti S V."/>
        </authorList>
    </citation>
    <scope>NUCLEOTIDE SEQUENCE</scope>
</reference>
<evidence type="ECO:0000256" key="3">
    <source>
        <dbReference type="ARBA" id="ARBA00022989"/>
    </source>
</evidence>
<organism evidence="6">
    <name type="scientific">freshwater metagenome</name>
    <dbReference type="NCBI Taxonomy" id="449393"/>
    <lineage>
        <taxon>unclassified sequences</taxon>
        <taxon>metagenomes</taxon>
        <taxon>ecological metagenomes</taxon>
    </lineage>
</organism>
<protein>
    <submittedName>
        <fullName evidence="6">Unannotated protein</fullName>
    </submittedName>
</protein>
<dbReference type="EMBL" id="CAEZZK010000020">
    <property type="protein sequence ID" value="CAB4751734.1"/>
    <property type="molecule type" value="Genomic_DNA"/>
</dbReference>
<evidence type="ECO:0000256" key="2">
    <source>
        <dbReference type="ARBA" id="ARBA00022692"/>
    </source>
</evidence>
<evidence type="ECO:0000256" key="1">
    <source>
        <dbReference type="ARBA" id="ARBA00004141"/>
    </source>
</evidence>
<dbReference type="AlphaFoldDB" id="A0A6J6TYB1"/>
<feature type="transmembrane region" description="Helical" evidence="5">
    <location>
        <begin position="181"/>
        <end position="199"/>
    </location>
</feature>
<feature type="transmembrane region" description="Helical" evidence="5">
    <location>
        <begin position="51"/>
        <end position="84"/>
    </location>
</feature>
<dbReference type="Pfam" id="PF13520">
    <property type="entry name" value="AA_permease_2"/>
    <property type="match status" value="1"/>
</dbReference>
<evidence type="ECO:0000256" key="5">
    <source>
        <dbReference type="SAM" id="Phobius"/>
    </source>
</evidence>
<dbReference type="PANTHER" id="PTHR47704:SF1">
    <property type="entry name" value="POTASSIUM TRANSPORTER KIMA"/>
    <property type="match status" value="1"/>
</dbReference>
<evidence type="ECO:0000256" key="4">
    <source>
        <dbReference type="ARBA" id="ARBA00023136"/>
    </source>
</evidence>
<feature type="transmembrane region" description="Helical" evidence="5">
    <location>
        <begin position="121"/>
        <end position="143"/>
    </location>
</feature>
<gene>
    <name evidence="6" type="ORF">UFOPK2855_00193</name>
</gene>
<dbReference type="GO" id="GO:0016020">
    <property type="term" value="C:membrane"/>
    <property type="evidence" value="ECO:0007669"/>
    <property type="project" value="UniProtKB-SubCell"/>
</dbReference>
<keyword evidence="4 5" id="KW-0472">Membrane</keyword>
<dbReference type="Gene3D" id="1.20.1740.10">
    <property type="entry name" value="Amino acid/polyamine transporter I"/>
    <property type="match status" value="1"/>
</dbReference>